<feature type="domain" description="Peptidase S9 prolyl oligopeptidase catalytic" evidence="7">
    <location>
        <begin position="422"/>
        <end position="635"/>
    </location>
</feature>
<comment type="similarity">
    <text evidence="1">Belongs to the peptidase S9C family.</text>
</comment>
<dbReference type="AlphaFoldDB" id="A0A3P3WC81"/>
<dbReference type="GO" id="GO:0006508">
    <property type="term" value="P:proteolysis"/>
    <property type="evidence" value="ECO:0007669"/>
    <property type="project" value="UniProtKB-KW"/>
</dbReference>
<protein>
    <submittedName>
        <fullName evidence="8">S9 family peptidase</fullName>
    </submittedName>
</protein>
<dbReference type="Gene3D" id="3.40.50.1820">
    <property type="entry name" value="alpha/beta hydrolase"/>
    <property type="match status" value="1"/>
</dbReference>
<dbReference type="InterPro" id="IPR011042">
    <property type="entry name" value="6-blade_b-propeller_TolB-like"/>
</dbReference>
<dbReference type="PANTHER" id="PTHR42776:SF13">
    <property type="entry name" value="DIPEPTIDYL-PEPTIDASE 5"/>
    <property type="match status" value="1"/>
</dbReference>
<evidence type="ECO:0000256" key="3">
    <source>
        <dbReference type="ARBA" id="ARBA00022729"/>
    </source>
</evidence>
<keyword evidence="2" id="KW-0645">Protease</keyword>
<evidence type="ECO:0000256" key="6">
    <source>
        <dbReference type="SAM" id="SignalP"/>
    </source>
</evidence>
<dbReference type="FunFam" id="3.40.50.1820:FF:000028">
    <property type="entry name" value="S9 family peptidase"/>
    <property type="match status" value="1"/>
</dbReference>
<dbReference type="InterPro" id="IPR001375">
    <property type="entry name" value="Peptidase_S9_cat"/>
</dbReference>
<reference evidence="8 9" key="1">
    <citation type="submission" date="2018-11" db="EMBL/GenBank/DDBJ databases">
        <title>Flavobacterium sp. nov., YIM 102701-2 draft genome.</title>
        <authorList>
            <person name="Li G."/>
            <person name="Jiang Y."/>
        </authorList>
    </citation>
    <scope>NUCLEOTIDE SEQUENCE [LARGE SCALE GENOMIC DNA]</scope>
    <source>
        <strain evidence="8 9">YIM 102701-2</strain>
    </source>
</reference>
<dbReference type="SUPFAM" id="SSF82171">
    <property type="entry name" value="DPP6 N-terminal domain-like"/>
    <property type="match status" value="1"/>
</dbReference>
<keyword evidence="4" id="KW-0378">Hydrolase</keyword>
<evidence type="ECO:0000256" key="5">
    <source>
        <dbReference type="ARBA" id="ARBA00022825"/>
    </source>
</evidence>
<dbReference type="PANTHER" id="PTHR42776">
    <property type="entry name" value="SERINE PEPTIDASE S9 FAMILY MEMBER"/>
    <property type="match status" value="1"/>
</dbReference>
<dbReference type="OrthoDB" id="9812921at2"/>
<gene>
    <name evidence="8" type="ORF">EG240_03605</name>
</gene>
<evidence type="ECO:0000313" key="9">
    <source>
        <dbReference type="Proteomes" id="UP000275719"/>
    </source>
</evidence>
<name>A0A3P3WC81_9FLAO</name>
<keyword evidence="3 6" id="KW-0732">Signal</keyword>
<accession>A0A3P3WC81</accession>
<evidence type="ECO:0000256" key="2">
    <source>
        <dbReference type="ARBA" id="ARBA00022670"/>
    </source>
</evidence>
<proteinExistence type="inferred from homology"/>
<keyword evidence="9" id="KW-1185">Reference proteome</keyword>
<feature type="chain" id="PRO_5018068058" evidence="6">
    <location>
        <begin position="19"/>
        <end position="636"/>
    </location>
</feature>
<dbReference type="EMBL" id="RQVQ01000006">
    <property type="protein sequence ID" value="RRJ92274.1"/>
    <property type="molecule type" value="Genomic_DNA"/>
</dbReference>
<comment type="caution">
    <text evidence="8">The sequence shown here is derived from an EMBL/GenBank/DDBJ whole genome shotgun (WGS) entry which is preliminary data.</text>
</comment>
<sequence>MKKLLILTLSIASLSANAQNKVMTKELLWELGRVNPVGLSADGKFLYYAVGTPNMAENKINSKFYQVTIDGKKGKELESLEGLVIDKNVSADGKFKLSDEAVKINKVLGKDYYPEMTESNVYINDGLDYRHWDTYNDGTFNHVFITNLENNQKVDILEGEAFNSPQKPFGGDQDYVWSPDGKSVIYVSKKLEGTAYALSTNADLYEYNLETKQTTNLTPDNKGYDTHPQFSPNGELSWLQMKSDGYEADKNDIIVRYMGADMNLTANWDGTVDSFVWSANGEEIYFTAAVDGTIQLFEVNFPGRKRIAPTVKQITNGNFDVTSIVGFSGDKVIVTRTDFNTATEVYSYDLKSKKWNQITHVNDAAYKDIAKVKVEKRYVTTTDGKKMLVWVALPPNFDQNKKYPTLLYCQGGPQSALTQFYSFRWNIQLMASEGYIVVMPNRRGMPGHGVEWNEAISKDWGGQVMQDYLTAIDELAKEPYVDNDKLGAIGASYGGYSVYYLAGIHDNRFKSFISHCGVFNLESMYGTTEEMFFTNWDSGGAYWDKNNEAAQKTYRDFNPKNNVDKWNTPILVFHGGNDFRVPIGQGQEAFQAAQLQGIKSRFVYLPEENHWVLKPQNAQIWQGEFFRWLDETLKQK</sequence>
<dbReference type="InterPro" id="IPR029058">
    <property type="entry name" value="AB_hydrolase_fold"/>
</dbReference>
<dbReference type="GO" id="GO:0004252">
    <property type="term" value="F:serine-type endopeptidase activity"/>
    <property type="evidence" value="ECO:0007669"/>
    <property type="project" value="TreeGrafter"/>
</dbReference>
<keyword evidence="5" id="KW-0720">Serine protease</keyword>
<dbReference type="Proteomes" id="UP000275719">
    <property type="component" value="Unassembled WGS sequence"/>
</dbReference>
<dbReference type="InterPro" id="IPR011659">
    <property type="entry name" value="WD40"/>
</dbReference>
<dbReference type="Pfam" id="PF07676">
    <property type="entry name" value="PD40"/>
    <property type="match status" value="1"/>
</dbReference>
<dbReference type="Pfam" id="PF00326">
    <property type="entry name" value="Peptidase_S9"/>
    <property type="match status" value="1"/>
</dbReference>
<feature type="signal peptide" evidence="6">
    <location>
        <begin position="1"/>
        <end position="18"/>
    </location>
</feature>
<evidence type="ECO:0000256" key="4">
    <source>
        <dbReference type="ARBA" id="ARBA00022801"/>
    </source>
</evidence>
<evidence type="ECO:0000256" key="1">
    <source>
        <dbReference type="ARBA" id="ARBA00010040"/>
    </source>
</evidence>
<dbReference type="Gene3D" id="2.120.10.30">
    <property type="entry name" value="TolB, C-terminal domain"/>
    <property type="match status" value="1"/>
</dbReference>
<dbReference type="RefSeq" id="WP_125017518.1">
    <property type="nucleotide sequence ID" value="NZ_RQVQ01000006.1"/>
</dbReference>
<dbReference type="SUPFAM" id="SSF53474">
    <property type="entry name" value="alpha/beta-Hydrolases"/>
    <property type="match status" value="1"/>
</dbReference>
<evidence type="ECO:0000259" key="7">
    <source>
        <dbReference type="Pfam" id="PF00326"/>
    </source>
</evidence>
<organism evidence="8 9">
    <name type="scientific">Paenimyroides tangerinum</name>
    <dbReference type="NCBI Taxonomy" id="2488728"/>
    <lineage>
        <taxon>Bacteria</taxon>
        <taxon>Pseudomonadati</taxon>
        <taxon>Bacteroidota</taxon>
        <taxon>Flavobacteriia</taxon>
        <taxon>Flavobacteriales</taxon>
        <taxon>Flavobacteriaceae</taxon>
        <taxon>Paenimyroides</taxon>
    </lineage>
</organism>
<evidence type="ECO:0000313" key="8">
    <source>
        <dbReference type="EMBL" id="RRJ92274.1"/>
    </source>
</evidence>